<evidence type="ECO:0000313" key="2">
    <source>
        <dbReference type="Proteomes" id="UP000051530"/>
    </source>
</evidence>
<keyword evidence="2" id="KW-1185">Reference proteome</keyword>
<name>A0A0R0LXF0_9MICR</name>
<dbReference type="VEuPathDB" id="MicrosporidiaDB:M153_4950003682"/>
<gene>
    <name evidence="1" type="ORF">M153_4950003682</name>
</gene>
<dbReference type="EMBL" id="LGUB01000184">
    <property type="protein sequence ID" value="KRH93898.1"/>
    <property type="molecule type" value="Genomic_DNA"/>
</dbReference>
<comment type="caution">
    <text evidence="1">The sequence shown here is derived from an EMBL/GenBank/DDBJ whole genome shotgun (WGS) entry which is preliminary data.</text>
</comment>
<protein>
    <submittedName>
        <fullName evidence="1">Uncharacterized protein</fullName>
    </submittedName>
</protein>
<evidence type="ECO:0000313" key="1">
    <source>
        <dbReference type="EMBL" id="KRH93898.1"/>
    </source>
</evidence>
<proteinExistence type="predicted"/>
<sequence length="53" mass="6319">MLQMADIDCLATKAIEHRRKNLSKTKMKYNTLSQFSFATLLECKFHTRRTNHF</sequence>
<dbReference type="AlphaFoldDB" id="A0A0R0LXF0"/>
<organism evidence="1 2">
    <name type="scientific">Pseudoloma neurophilia</name>
    <dbReference type="NCBI Taxonomy" id="146866"/>
    <lineage>
        <taxon>Eukaryota</taxon>
        <taxon>Fungi</taxon>
        <taxon>Fungi incertae sedis</taxon>
        <taxon>Microsporidia</taxon>
        <taxon>Pseudoloma</taxon>
    </lineage>
</organism>
<reference evidence="1 2" key="1">
    <citation type="submission" date="2015-07" db="EMBL/GenBank/DDBJ databases">
        <title>The genome of Pseudoloma neurophilia, a relevant intracellular parasite of the zebrafish.</title>
        <authorList>
            <person name="Ndikumana S."/>
            <person name="Pelin A."/>
            <person name="Sanders J."/>
            <person name="Corradi N."/>
        </authorList>
    </citation>
    <scope>NUCLEOTIDE SEQUENCE [LARGE SCALE GENOMIC DNA]</scope>
    <source>
        <strain evidence="1 2">MK1</strain>
    </source>
</reference>
<dbReference type="Proteomes" id="UP000051530">
    <property type="component" value="Unassembled WGS sequence"/>
</dbReference>
<accession>A0A0R0LXF0</accession>